<keyword evidence="1" id="KW-0472">Membrane</keyword>
<dbReference type="Proteomes" id="UP000193920">
    <property type="component" value="Unassembled WGS sequence"/>
</dbReference>
<feature type="transmembrane region" description="Helical" evidence="1">
    <location>
        <begin position="113"/>
        <end position="135"/>
    </location>
</feature>
<evidence type="ECO:0000256" key="1">
    <source>
        <dbReference type="SAM" id="Phobius"/>
    </source>
</evidence>
<feature type="transmembrane region" description="Helical" evidence="1">
    <location>
        <begin position="16"/>
        <end position="34"/>
    </location>
</feature>
<protein>
    <submittedName>
        <fullName evidence="2">Uncharacterized protein</fullName>
    </submittedName>
</protein>
<dbReference type="AlphaFoldDB" id="A0A1Y2AG42"/>
<evidence type="ECO:0000313" key="3">
    <source>
        <dbReference type="Proteomes" id="UP000193920"/>
    </source>
</evidence>
<feature type="transmembrane region" description="Helical" evidence="1">
    <location>
        <begin position="141"/>
        <end position="160"/>
    </location>
</feature>
<organism evidence="2 3">
    <name type="scientific">Neocallimastix californiae</name>
    <dbReference type="NCBI Taxonomy" id="1754190"/>
    <lineage>
        <taxon>Eukaryota</taxon>
        <taxon>Fungi</taxon>
        <taxon>Fungi incertae sedis</taxon>
        <taxon>Chytridiomycota</taxon>
        <taxon>Chytridiomycota incertae sedis</taxon>
        <taxon>Neocallimastigomycetes</taxon>
        <taxon>Neocallimastigales</taxon>
        <taxon>Neocallimastigaceae</taxon>
        <taxon>Neocallimastix</taxon>
    </lineage>
</organism>
<reference evidence="2 3" key="1">
    <citation type="submission" date="2016-08" db="EMBL/GenBank/DDBJ databases">
        <title>A Parts List for Fungal Cellulosomes Revealed by Comparative Genomics.</title>
        <authorList>
            <consortium name="DOE Joint Genome Institute"/>
            <person name="Haitjema C.H."/>
            <person name="Gilmore S.P."/>
            <person name="Henske J.K."/>
            <person name="Solomon K.V."/>
            <person name="De Groot R."/>
            <person name="Kuo A."/>
            <person name="Mondo S.J."/>
            <person name="Salamov A.A."/>
            <person name="Labutti K."/>
            <person name="Zhao Z."/>
            <person name="Chiniquy J."/>
            <person name="Barry K."/>
            <person name="Brewer H.M."/>
            <person name="Purvine S.O."/>
            <person name="Wright A.T."/>
            <person name="Boxma B."/>
            <person name="Van Alen T."/>
            <person name="Hackstein J.H."/>
            <person name="Baker S.E."/>
            <person name="Grigoriev I.V."/>
            <person name="O'Malley M.A."/>
        </authorList>
    </citation>
    <scope>NUCLEOTIDE SEQUENCE [LARGE SCALE GENOMIC DNA]</scope>
    <source>
        <strain evidence="2 3">G1</strain>
    </source>
</reference>
<accession>A0A1Y2AG42</accession>
<name>A0A1Y2AG42_9FUNG</name>
<keyword evidence="1" id="KW-0812">Transmembrane</keyword>
<keyword evidence="3" id="KW-1185">Reference proteome</keyword>
<keyword evidence="1" id="KW-1133">Transmembrane helix</keyword>
<gene>
    <name evidence="2" type="ORF">LY90DRAFT_516401</name>
</gene>
<evidence type="ECO:0000313" key="2">
    <source>
        <dbReference type="EMBL" id="ORY20925.1"/>
    </source>
</evidence>
<feature type="transmembrane region" description="Helical" evidence="1">
    <location>
        <begin position="84"/>
        <end position="101"/>
    </location>
</feature>
<dbReference type="EMBL" id="MCOG01000276">
    <property type="protein sequence ID" value="ORY20925.1"/>
    <property type="molecule type" value="Genomic_DNA"/>
</dbReference>
<proteinExistence type="predicted"/>
<sequence length="176" mass="20047">MNYFNFGNQGNGGRKFPYIGLIFLTMLTVPNIIWTKNMPKDYEKYVDNENKFLLSLERVGEVLVTAISLLFTDYSSVKMSSRSYLLPFAFLAMILYEIYWIRYFKSEKTMNDFYSGIVGIPLAGATLPVIAYLLLGIYSKNIPLIVSVIILGIGHIGIHYNHKKEITDSSTKSKSE</sequence>
<comment type="caution">
    <text evidence="2">The sequence shown here is derived from an EMBL/GenBank/DDBJ whole genome shotgun (WGS) entry which is preliminary data.</text>
</comment>